<dbReference type="Proteomes" id="UP000516314">
    <property type="component" value="Chromosome 1"/>
</dbReference>
<proteinExistence type="predicted"/>
<accession>A0A7G2E0K6</accession>
<organism evidence="2 3">
    <name type="scientific">Arabidopsis thaliana</name>
    <name type="common">Mouse-ear cress</name>
    <dbReference type="NCBI Taxonomy" id="3702"/>
    <lineage>
        <taxon>Eukaryota</taxon>
        <taxon>Viridiplantae</taxon>
        <taxon>Streptophyta</taxon>
        <taxon>Embryophyta</taxon>
        <taxon>Tracheophyta</taxon>
        <taxon>Spermatophyta</taxon>
        <taxon>Magnoliopsida</taxon>
        <taxon>eudicotyledons</taxon>
        <taxon>Gunneridae</taxon>
        <taxon>Pentapetalae</taxon>
        <taxon>rosids</taxon>
        <taxon>malvids</taxon>
        <taxon>Brassicales</taxon>
        <taxon>Brassicaceae</taxon>
        <taxon>Camelineae</taxon>
        <taxon>Arabidopsis</taxon>
    </lineage>
</organism>
<sequence length="180" mass="20030">MPPYVKKAHNNSTKPVHIYTTPGSEGWALAYGETKEINDYIGTSDVYSEINIEDAADPRGYRVKYTNPNQTIYLNDIVGESSGVADSEIRTWKDSINIYIHIYIYINSIQIHGRNDYLGLSQPDGSIKYYYSITATIRGGGGLTLEGFEPRGEITKDEVEEDDDEAEEGDGATQSTSKND</sequence>
<evidence type="ECO:0000256" key="1">
    <source>
        <dbReference type="SAM" id="MobiDB-lite"/>
    </source>
</evidence>
<gene>
    <name evidence="2" type="ORF">AT9943_LOCUS2696</name>
</gene>
<name>A0A7G2E0K6_ARATH</name>
<feature type="region of interest" description="Disordered" evidence="1">
    <location>
        <begin position="146"/>
        <end position="180"/>
    </location>
</feature>
<evidence type="ECO:0000313" key="3">
    <source>
        <dbReference type="Proteomes" id="UP000516314"/>
    </source>
</evidence>
<feature type="compositionally biased region" description="Basic and acidic residues" evidence="1">
    <location>
        <begin position="148"/>
        <end position="157"/>
    </location>
</feature>
<dbReference type="AlphaFoldDB" id="A0A7G2E0K6"/>
<feature type="compositionally biased region" description="Acidic residues" evidence="1">
    <location>
        <begin position="158"/>
        <end position="170"/>
    </location>
</feature>
<evidence type="ECO:0000313" key="2">
    <source>
        <dbReference type="EMBL" id="CAD5314249.1"/>
    </source>
</evidence>
<protein>
    <submittedName>
        <fullName evidence="2">(thale cress) hypothetical protein</fullName>
    </submittedName>
</protein>
<dbReference type="EMBL" id="LR881466">
    <property type="protein sequence ID" value="CAD5314249.1"/>
    <property type="molecule type" value="Genomic_DNA"/>
</dbReference>
<reference evidence="2 3" key="1">
    <citation type="submission" date="2020-09" db="EMBL/GenBank/DDBJ databases">
        <authorList>
            <person name="Ashkenazy H."/>
        </authorList>
    </citation>
    <scope>NUCLEOTIDE SEQUENCE [LARGE SCALE GENOMIC DNA]</scope>
    <source>
        <strain evidence="3">cv. Cdm-0</strain>
    </source>
</reference>